<dbReference type="Gene3D" id="3.40.50.970">
    <property type="match status" value="1"/>
</dbReference>
<dbReference type="InterPro" id="IPR046667">
    <property type="entry name" value="DUF6537"/>
</dbReference>
<evidence type="ECO:0000256" key="5">
    <source>
        <dbReference type="ARBA" id="ARBA00023004"/>
    </source>
</evidence>
<dbReference type="InterPro" id="IPR019752">
    <property type="entry name" value="Pyrv/ketoisovalerate_OxRed_cat"/>
</dbReference>
<dbReference type="Pfam" id="PF02775">
    <property type="entry name" value="TPP_enzyme_C"/>
    <property type="match status" value="1"/>
</dbReference>
<dbReference type="PANTHER" id="PTHR48084">
    <property type="entry name" value="2-OXOGLUTARATE OXIDOREDUCTASE SUBUNIT KORB-RELATED"/>
    <property type="match status" value="1"/>
</dbReference>
<dbReference type="SUPFAM" id="SSF53323">
    <property type="entry name" value="Pyruvate-ferredoxin oxidoreductase, PFOR, domain III"/>
    <property type="match status" value="1"/>
</dbReference>
<evidence type="ECO:0000259" key="9">
    <source>
        <dbReference type="Pfam" id="PF20169"/>
    </source>
</evidence>
<dbReference type="InterPro" id="IPR011766">
    <property type="entry name" value="TPP_enzyme_TPP-bd"/>
</dbReference>
<dbReference type="NCBIfam" id="NF009588">
    <property type="entry name" value="PRK13029.1"/>
    <property type="match status" value="1"/>
</dbReference>
<keyword evidence="11" id="KW-1185">Reference proteome</keyword>
<dbReference type="InterPro" id="IPR002880">
    <property type="entry name" value="Pyrv_Fd/Flavodoxin_OxRdtase_N"/>
</dbReference>
<reference evidence="10 11" key="1">
    <citation type="submission" date="2020-02" db="EMBL/GenBank/DDBJ databases">
        <title>Genome sequence of the type strain CGMCC 1.15528 of Mesorhizobium zhangyense.</title>
        <authorList>
            <person name="Gao J."/>
            <person name="Sun J."/>
        </authorList>
    </citation>
    <scope>NUCLEOTIDE SEQUENCE [LARGE SCALE GENOMIC DNA]</scope>
    <source>
        <strain evidence="10 11">CGMCC 1.15528</strain>
    </source>
</reference>
<evidence type="ECO:0000313" key="11">
    <source>
        <dbReference type="Proteomes" id="UP000481252"/>
    </source>
</evidence>
<dbReference type="GO" id="GO:0045333">
    <property type="term" value="P:cellular respiration"/>
    <property type="evidence" value="ECO:0007669"/>
    <property type="project" value="UniProtKB-ARBA"/>
</dbReference>
<dbReference type="CDD" id="cd07034">
    <property type="entry name" value="TPP_PYR_PFOR_IOR-alpha_like"/>
    <property type="match status" value="1"/>
</dbReference>
<gene>
    <name evidence="10" type="ORF">G6N74_26025</name>
</gene>
<evidence type="ECO:0000256" key="4">
    <source>
        <dbReference type="ARBA" id="ARBA00023002"/>
    </source>
</evidence>
<evidence type="ECO:0000256" key="2">
    <source>
        <dbReference type="ARBA" id="ARBA00022485"/>
    </source>
</evidence>
<keyword evidence="5" id="KW-0408">Iron</keyword>
<dbReference type="SUPFAM" id="SSF52922">
    <property type="entry name" value="TK C-terminal domain-like"/>
    <property type="match status" value="1"/>
</dbReference>
<feature type="domain" description="Thiamine pyrophosphate enzyme TPP-binding" evidence="8">
    <location>
        <begin position="453"/>
        <end position="539"/>
    </location>
</feature>
<dbReference type="EMBL" id="JAAKZG010000016">
    <property type="protein sequence ID" value="NGN44524.1"/>
    <property type="molecule type" value="Genomic_DNA"/>
</dbReference>
<evidence type="ECO:0000259" key="8">
    <source>
        <dbReference type="Pfam" id="PF02775"/>
    </source>
</evidence>
<dbReference type="GO" id="GO:0044281">
    <property type="term" value="P:small molecule metabolic process"/>
    <property type="evidence" value="ECO:0007669"/>
    <property type="project" value="UniProtKB-ARBA"/>
</dbReference>
<dbReference type="PANTHER" id="PTHR48084:SF3">
    <property type="entry name" value="SUBUNIT OF PYRUVATE:FLAVODOXIN OXIDOREDUCTASE"/>
    <property type="match status" value="1"/>
</dbReference>
<keyword evidence="4" id="KW-0560">Oxidoreductase</keyword>
<proteinExistence type="predicted"/>
<dbReference type="RefSeq" id="WP_165120902.1">
    <property type="nucleotide sequence ID" value="NZ_JAAKZG010000016.1"/>
</dbReference>
<dbReference type="GO" id="GO:0016625">
    <property type="term" value="F:oxidoreductase activity, acting on the aldehyde or oxo group of donors, iron-sulfur protein as acceptor"/>
    <property type="evidence" value="ECO:0007669"/>
    <property type="project" value="UniProtKB-ARBA"/>
</dbReference>
<name>A0A7C9VAD8_9HYPH</name>
<dbReference type="InterPro" id="IPR009014">
    <property type="entry name" value="Transketo_C/PFOR_II"/>
</dbReference>
<keyword evidence="1" id="KW-0813">Transport</keyword>
<dbReference type="GO" id="GO:0051539">
    <property type="term" value="F:4 iron, 4 sulfur cluster binding"/>
    <property type="evidence" value="ECO:0007669"/>
    <property type="project" value="UniProtKB-KW"/>
</dbReference>
<keyword evidence="10" id="KW-0670">Pyruvate</keyword>
<evidence type="ECO:0000256" key="3">
    <source>
        <dbReference type="ARBA" id="ARBA00022982"/>
    </source>
</evidence>
<sequence length="1159" mass="126526">MANPAVSLDDKYLLDDGRIFVTGTQALVRLPMVQRRLDRAAGLDTAGFVTGYRGSPLGGIDQAFVQARKFAEASEIRFQTGLNEDIAATAILGTQQINLMEKANKQGVFSMWYGKGPGVDRSGDAFRHGNLAGSAPHGGVLLLAGDDHTCKSSTTSHQSEYALMDAMIPVLNPAGVQEILDFGLYGWALSRYSGCWTALKLIAETVDSSASIVVASDRIAFDAPTDFEMPAGELGIRWPDSPQEQERRLHNFKLPAALAFARANRLDRVALGGPRRRLGIVTTGKSYLDVRQALEELGISERRAIDLGLSVYKVGMVWPLEPEGIAAFASGLEELLIVEEKRPLIEGQVKDILYNMPAERRPRIFGKRDGENRIVLPAHDDLTAIQIARAIAARILPFIEDRYLVERIGKLSDIDSAKLASLAPVQRTPYFCSGCPHNTSTRVPEGSRALAGIGCHWMSQAMDRNTATYTHMGGEGANWIGQAPFVPTRHIFQNLGDGTYFHSGLLAIRAAVAAKINITYKILFNDATAMTGGQRHDGTLNPQRITHQLRSEGVDRIAVVSDDIEKYRGQEPFAANVTIHHRDELDAVQRKLRDVEGVSGIVYDQTCAAEKRRRRKRDPKPRIERRVIINELVCEGCGDCSKKSNCLSVTPVDTEFGRKRRIDQSSCNEDFSCVKGFCPSFVTVEGVKPRRPKNIDPKTIAARPIAEPTQLELTAPWNVLVTGVGGTGVITIGAILAMAAHLEGKGCSTLDMAGMAQKGGPVTTHLRFAPTPEDLHAVRISSRSADVVLGCDLVVAAGKEALGTIANGKTRVVLNSEETITGAFIRDPNFRVQGLGLVGVVKDVAGADQVETIAATQIATQLMGDSIGTNLFMVGYAWQRGLIPLASASIDRALKLNGAAVEMNRTAFRLGRLAAADRAAVDALLPTTHVNSPLGHRVVSQSPDETIARRVAFLTAYQNARYAGEYRAFVDKVRAREKSVMGAEGKLTDAVARYLFKLMAYKDEYEVARLYSDGTFRKQLADTFDGKGKLTFHLSPPLLAKKDPNTGEPAKMTFGSWMLSVFGVLAKFKRLRGTAFDPFGYSAERRTERALIVEYRARIERLLAGLTPDKLATAVAIAEVPEEIRGYGPVKERNLKLARLKWTSLEQALEQRPFPIAAE</sequence>
<evidence type="ECO:0000256" key="6">
    <source>
        <dbReference type="ARBA" id="ARBA00023014"/>
    </source>
</evidence>
<feature type="domain" description="Pyruvate/ketoisovalerate oxidoreductase catalytic" evidence="7">
    <location>
        <begin position="725"/>
        <end position="912"/>
    </location>
</feature>
<keyword evidence="2" id="KW-0004">4Fe-4S</keyword>
<dbReference type="CDD" id="cd02008">
    <property type="entry name" value="TPP_IOR_alpha"/>
    <property type="match status" value="1"/>
</dbReference>
<keyword evidence="2" id="KW-0479">Metal-binding</keyword>
<dbReference type="Proteomes" id="UP000481252">
    <property type="component" value="Unassembled WGS sequence"/>
</dbReference>
<accession>A0A7C9VAD8</accession>
<dbReference type="NCBIfam" id="NF009589">
    <property type="entry name" value="PRK13030.1"/>
    <property type="match status" value="1"/>
</dbReference>
<dbReference type="Pfam" id="PF20169">
    <property type="entry name" value="DUF6537"/>
    <property type="match status" value="1"/>
</dbReference>
<dbReference type="Pfam" id="PF01558">
    <property type="entry name" value="POR"/>
    <property type="match status" value="1"/>
</dbReference>
<keyword evidence="3" id="KW-0249">Electron transport</keyword>
<keyword evidence="6" id="KW-0411">Iron-sulfur</keyword>
<organism evidence="10 11">
    <name type="scientific">Mesorhizobium zhangyense</name>
    <dbReference type="NCBI Taxonomy" id="1776730"/>
    <lineage>
        <taxon>Bacteria</taxon>
        <taxon>Pseudomonadati</taxon>
        <taxon>Pseudomonadota</taxon>
        <taxon>Alphaproteobacteria</taxon>
        <taxon>Hyphomicrobiales</taxon>
        <taxon>Phyllobacteriaceae</taxon>
        <taxon>Mesorhizobium</taxon>
    </lineage>
</organism>
<evidence type="ECO:0000259" key="7">
    <source>
        <dbReference type="Pfam" id="PF01558"/>
    </source>
</evidence>
<evidence type="ECO:0000313" key="10">
    <source>
        <dbReference type="EMBL" id="NGN44524.1"/>
    </source>
</evidence>
<dbReference type="InterPro" id="IPR029061">
    <property type="entry name" value="THDP-binding"/>
</dbReference>
<protein>
    <submittedName>
        <fullName evidence="10">Indolepyruvate ferredoxin oxidoreductase family protein</fullName>
    </submittedName>
</protein>
<evidence type="ECO:0000256" key="1">
    <source>
        <dbReference type="ARBA" id="ARBA00022448"/>
    </source>
</evidence>
<dbReference type="SUPFAM" id="SSF52518">
    <property type="entry name" value="Thiamin diphosphate-binding fold (THDP-binding)"/>
    <property type="match status" value="2"/>
</dbReference>
<dbReference type="GO" id="GO:0030976">
    <property type="term" value="F:thiamine pyrophosphate binding"/>
    <property type="evidence" value="ECO:0007669"/>
    <property type="project" value="InterPro"/>
</dbReference>
<comment type="caution">
    <text evidence="10">The sequence shown here is derived from an EMBL/GenBank/DDBJ whole genome shotgun (WGS) entry which is preliminary data.</text>
</comment>
<dbReference type="Gene3D" id="3.40.920.10">
    <property type="entry name" value="Pyruvate-ferredoxin oxidoreductase, PFOR, domain III"/>
    <property type="match status" value="1"/>
</dbReference>
<dbReference type="AlphaFoldDB" id="A0A7C9VAD8"/>
<dbReference type="InterPro" id="IPR051457">
    <property type="entry name" value="2-oxoacid:Fd_oxidoreductase"/>
</dbReference>
<dbReference type="InterPro" id="IPR002869">
    <property type="entry name" value="Pyrv_flavodox_OxRed_cen"/>
</dbReference>
<feature type="domain" description="DUF6537" evidence="9">
    <location>
        <begin position="944"/>
        <end position="1142"/>
    </location>
</feature>